<dbReference type="PANTHER" id="PTHR46193">
    <property type="entry name" value="6-PHOSPHOGLUCONATE PHOSPHATASE"/>
    <property type="match status" value="1"/>
</dbReference>
<keyword evidence="2" id="KW-0460">Magnesium</keyword>
<accession>A0ABS6ETT3</accession>
<evidence type="ECO:0000256" key="3">
    <source>
        <dbReference type="ARBA" id="ARBA00023277"/>
    </source>
</evidence>
<dbReference type="InterPro" id="IPR006439">
    <property type="entry name" value="HAD-SF_hydro_IA"/>
</dbReference>
<evidence type="ECO:0000313" key="5">
    <source>
        <dbReference type="Proteomes" id="UP000783588"/>
    </source>
</evidence>
<comment type="caution">
    <text evidence="4">The sequence shown here is derived from an EMBL/GenBank/DDBJ whole genome shotgun (WGS) entry which is preliminary data.</text>
</comment>
<gene>
    <name evidence="4" type="ORF">KQI75_09675</name>
</gene>
<evidence type="ECO:0000256" key="2">
    <source>
        <dbReference type="ARBA" id="ARBA00022842"/>
    </source>
</evidence>
<dbReference type="Proteomes" id="UP000783588">
    <property type="component" value="Unassembled WGS sequence"/>
</dbReference>
<dbReference type="Pfam" id="PF00702">
    <property type="entry name" value="Hydrolase"/>
    <property type="match status" value="1"/>
</dbReference>
<name>A0ABS6ETT3_9FIRM</name>
<evidence type="ECO:0000313" key="4">
    <source>
        <dbReference type="EMBL" id="MBU5490880.1"/>
    </source>
</evidence>
<keyword evidence="3" id="KW-0119">Carbohydrate metabolism</keyword>
<keyword evidence="1" id="KW-0479">Metal-binding</keyword>
<dbReference type="SFLD" id="SFLDG01129">
    <property type="entry name" value="C1.5:_HAD__Beta-PGM__Phosphata"/>
    <property type="match status" value="1"/>
</dbReference>
<proteinExistence type="predicted"/>
<dbReference type="SFLD" id="SFLDS00003">
    <property type="entry name" value="Haloacid_Dehalogenase"/>
    <property type="match status" value="1"/>
</dbReference>
<dbReference type="PANTHER" id="PTHR46193:SF18">
    <property type="entry name" value="HEXITOL PHOSPHATASE B"/>
    <property type="match status" value="1"/>
</dbReference>
<reference evidence="4 5" key="1">
    <citation type="submission" date="2021-06" db="EMBL/GenBank/DDBJ databases">
        <authorList>
            <person name="Sun Q."/>
            <person name="Li D."/>
        </authorList>
    </citation>
    <scope>NUCLEOTIDE SEQUENCE [LARGE SCALE GENOMIC DNA]</scope>
    <source>
        <strain evidence="4 5">MSJd-7</strain>
    </source>
</reference>
<keyword evidence="5" id="KW-1185">Reference proteome</keyword>
<dbReference type="InterPro" id="IPR051600">
    <property type="entry name" value="Beta-PGM-like"/>
</dbReference>
<protein>
    <submittedName>
        <fullName evidence="4">HAD family phosphatase</fullName>
    </submittedName>
</protein>
<sequence length="233" mass="26415">MQRFAVIFDFNGTMLFDTPLQYQAWNMLAEKTLGRSIGIDRFLRTANGRSSAETVDIFWGNSLTTDEKQALILDKRQAYKRLCLTHPELFHLADGIPEVLDLLKKHNIPFTIATSSNPASVDFYYEKLELNRWFRREDIVCTDGSFRGKPAPDIYCAAAKALHMNPENCIVIEDAVAGAYAARGAGIGYIVIIDPEDSGLIWVGEQVDCVIQEHEQLYEMLCQRMQEKKTNLS</sequence>
<dbReference type="NCBIfam" id="TIGR01509">
    <property type="entry name" value="HAD-SF-IA-v3"/>
    <property type="match status" value="1"/>
</dbReference>
<dbReference type="EMBL" id="JAHLQI010000005">
    <property type="protein sequence ID" value="MBU5490880.1"/>
    <property type="molecule type" value="Genomic_DNA"/>
</dbReference>
<dbReference type="RefSeq" id="WP_216470583.1">
    <property type="nucleotide sequence ID" value="NZ_JAHLQI010000005.1"/>
</dbReference>
<evidence type="ECO:0000256" key="1">
    <source>
        <dbReference type="ARBA" id="ARBA00022723"/>
    </source>
</evidence>
<organism evidence="4 5">
    <name type="scientific">Butyricicoccus intestinisimiae</name>
    <dbReference type="NCBI Taxonomy" id="2841509"/>
    <lineage>
        <taxon>Bacteria</taxon>
        <taxon>Bacillati</taxon>
        <taxon>Bacillota</taxon>
        <taxon>Clostridia</taxon>
        <taxon>Eubacteriales</taxon>
        <taxon>Butyricicoccaceae</taxon>
        <taxon>Butyricicoccus</taxon>
    </lineage>
</organism>